<dbReference type="Pfam" id="PF13191">
    <property type="entry name" value="AAA_16"/>
    <property type="match status" value="1"/>
</dbReference>
<evidence type="ECO:0000259" key="1">
    <source>
        <dbReference type="Pfam" id="PF13191"/>
    </source>
</evidence>
<gene>
    <name evidence="2" type="ORF">QP939_46765</name>
</gene>
<name>A0ABY8XKT1_9PSEU</name>
<organism evidence="2 3">
    <name type="scientific">Amycolatopsis nalaikhensis</name>
    <dbReference type="NCBI Taxonomy" id="715472"/>
    <lineage>
        <taxon>Bacteria</taxon>
        <taxon>Bacillati</taxon>
        <taxon>Actinomycetota</taxon>
        <taxon>Actinomycetes</taxon>
        <taxon>Pseudonocardiales</taxon>
        <taxon>Pseudonocardiaceae</taxon>
        <taxon>Amycolatopsis</taxon>
    </lineage>
</organism>
<evidence type="ECO:0000313" key="3">
    <source>
        <dbReference type="Proteomes" id="UP001227101"/>
    </source>
</evidence>
<keyword evidence="3" id="KW-1185">Reference proteome</keyword>
<evidence type="ECO:0000313" key="2">
    <source>
        <dbReference type="EMBL" id="WIV56224.1"/>
    </source>
</evidence>
<reference evidence="2 3" key="1">
    <citation type="submission" date="2023-06" db="EMBL/GenBank/DDBJ databases">
        <authorList>
            <person name="Oyuntsetseg B."/>
            <person name="Kim S.B."/>
        </authorList>
    </citation>
    <scope>NUCLEOTIDE SEQUENCE [LARGE SCALE GENOMIC DNA]</scope>
    <source>
        <strain evidence="2 3">2-2</strain>
    </source>
</reference>
<protein>
    <submittedName>
        <fullName evidence="2">ATP-binding protein</fullName>
    </submittedName>
</protein>
<dbReference type="InterPro" id="IPR041664">
    <property type="entry name" value="AAA_16"/>
</dbReference>
<dbReference type="RefSeq" id="WP_285453316.1">
    <property type="nucleotide sequence ID" value="NZ_CP127173.1"/>
</dbReference>
<dbReference type="EMBL" id="CP127173">
    <property type="protein sequence ID" value="WIV56224.1"/>
    <property type="molecule type" value="Genomic_DNA"/>
</dbReference>
<keyword evidence="2" id="KW-0067">ATP-binding</keyword>
<proteinExistence type="predicted"/>
<dbReference type="SUPFAM" id="SSF52540">
    <property type="entry name" value="P-loop containing nucleoside triphosphate hydrolases"/>
    <property type="match status" value="1"/>
</dbReference>
<dbReference type="Gene3D" id="3.40.50.300">
    <property type="entry name" value="P-loop containing nucleotide triphosphate hydrolases"/>
    <property type="match status" value="1"/>
</dbReference>
<sequence>MRPLTDGTELLVGREVELSRLAAWIRDVAAGRGRAVLVDGEPGVGKSALVRTSCAVAEDAGCQVFWGAGDDSAGHCRFSRSWTPWASRRRRGIRVAAPFPSCCGAVPSRARPPTSPPRPPSS</sequence>
<feature type="domain" description="Orc1-like AAA ATPase" evidence="1">
    <location>
        <begin position="11"/>
        <end position="74"/>
    </location>
</feature>
<keyword evidence="2" id="KW-0547">Nucleotide-binding</keyword>
<dbReference type="GO" id="GO:0005524">
    <property type="term" value="F:ATP binding"/>
    <property type="evidence" value="ECO:0007669"/>
    <property type="project" value="UniProtKB-KW"/>
</dbReference>
<accession>A0ABY8XKT1</accession>
<dbReference type="InterPro" id="IPR027417">
    <property type="entry name" value="P-loop_NTPase"/>
</dbReference>
<dbReference type="Proteomes" id="UP001227101">
    <property type="component" value="Chromosome"/>
</dbReference>